<feature type="transmembrane region" description="Helical" evidence="10">
    <location>
        <begin position="380"/>
        <end position="399"/>
    </location>
</feature>
<dbReference type="GO" id="GO:0032259">
    <property type="term" value="P:methylation"/>
    <property type="evidence" value="ECO:0007669"/>
    <property type="project" value="UniProtKB-KW"/>
</dbReference>
<dbReference type="InterPro" id="IPR029063">
    <property type="entry name" value="SAM-dependent_MTases_sf"/>
</dbReference>
<dbReference type="PANTHER" id="PTHR32138">
    <property type="entry name" value="PHOSPHATIDYLETHANOLAMINE N-METHYLTRANSFERASE"/>
    <property type="match status" value="1"/>
</dbReference>
<feature type="transmembrane region" description="Helical" evidence="10">
    <location>
        <begin position="307"/>
        <end position="328"/>
    </location>
</feature>
<evidence type="ECO:0000313" key="12">
    <source>
        <dbReference type="Proteomes" id="UP000241890"/>
    </source>
</evidence>
<evidence type="ECO:0000256" key="8">
    <source>
        <dbReference type="ARBA" id="ARBA00023264"/>
    </source>
</evidence>
<evidence type="ECO:0000256" key="6">
    <source>
        <dbReference type="ARBA" id="ARBA00023136"/>
    </source>
</evidence>
<evidence type="ECO:0000256" key="4">
    <source>
        <dbReference type="ARBA" id="ARBA00022989"/>
    </source>
</evidence>
<dbReference type="Gene3D" id="3.40.50.150">
    <property type="entry name" value="Vaccinia Virus protein VP39"/>
    <property type="match status" value="1"/>
</dbReference>
<keyword evidence="2" id="KW-0444">Lipid biosynthesis</keyword>
<proteinExistence type="predicted"/>
<keyword evidence="4 10" id="KW-1133">Transmembrane helix</keyword>
<dbReference type="OrthoDB" id="4583at2759"/>
<evidence type="ECO:0000256" key="2">
    <source>
        <dbReference type="ARBA" id="ARBA00022516"/>
    </source>
</evidence>
<sequence>MRRRGSTENGGSFWSTGDSSQTDLSAFEDGEESERIDNALHARMLRSRNSSEEDATTSGEYWKEKKESSESEEKSIPRAKRIAARKIVAPQHDVGITLDGQRVFDVPATHSLSHSLFRKWYTLPSLLAYLGFLTSIFCTVVWANQPFIILVVACMWRLMYNGGVGWLLRKESKENFLTQWITRVRRRPFSPENTFWSGVLRSTMPNDREVINNARLPPSFAAWVAFRSFVIMVESNDVLAFTLMAVSYGFQERPTFDWPLLSPLIDLVGVVLVIASLGGKVAAMAHAGDPAWFWFDFFFLRTGTMELTYAGVFALFPHPMYTVGYGWMYGCALLSRSYQVLACAMGFHFSQLIFLILIEAPHVDELYGSGNSLLHAEMEAMRDGVIHDVTLVGTSYIYLLRHFDIYRAADVLLILSICLFISSVWVGSFPGGPFEGQMPMILIAVGVRLASALIKGLILIGQEKDKRWTRHYQAAGRSRVQAFENWKRIYLLFGGLETSSFIMCAIRFVHVPDNVMTAGVACQVMLGVFLVVVALWAHGACYQVMGDFGTFYGDFFLPPARLNSAAGPAPTYDGLYRYLNNPDTYLGHLWMYGLAVLASSPEVLAVAILGHGIMIAFLNVIEKPHLRAVYKQQVRTESTALGRAIVSKVSEIRRSETALFLANWVKHPVETGALAPSSEQLAEAMCDTMDLGDNSVVVELGPGTGPFTAVILKRLSTSKNATYLAFELSKEFVDRLCDRFPDHKDAFLLESAERIVDALHERGLHHADTVISGLPWAIFPKSLQRKILLAVYASLRPGGRFCTFAYLQGLVLPAGQNFKALLDETFEKVERSNIVWANLPPAFVYRCEKQTGSR</sequence>
<evidence type="ECO:0000256" key="7">
    <source>
        <dbReference type="ARBA" id="ARBA00023209"/>
    </source>
</evidence>
<dbReference type="EMBL" id="BEYU01000037">
    <property type="protein sequence ID" value="GBG27905.1"/>
    <property type="molecule type" value="Genomic_DNA"/>
</dbReference>
<keyword evidence="5" id="KW-0443">Lipid metabolism</keyword>
<keyword evidence="11" id="KW-0489">Methyltransferase</keyword>
<keyword evidence="6 10" id="KW-0472">Membrane</keyword>
<feature type="transmembrane region" description="Helical" evidence="10">
    <location>
        <begin position="264"/>
        <end position="287"/>
    </location>
</feature>
<evidence type="ECO:0000256" key="5">
    <source>
        <dbReference type="ARBA" id="ARBA00023098"/>
    </source>
</evidence>
<comment type="caution">
    <text evidence="11">The sequence shown here is derived from an EMBL/GenBank/DDBJ whole genome shotgun (WGS) entry which is preliminary data.</text>
</comment>
<dbReference type="CDD" id="cd02440">
    <property type="entry name" value="AdoMet_MTases"/>
    <property type="match status" value="1"/>
</dbReference>
<dbReference type="GO" id="GO:0012505">
    <property type="term" value="C:endomembrane system"/>
    <property type="evidence" value="ECO:0007669"/>
    <property type="project" value="UniProtKB-SubCell"/>
</dbReference>
<comment type="subcellular location">
    <subcellularLocation>
        <location evidence="1">Endomembrane system</location>
        <topology evidence="1">Multi-pass membrane protein</topology>
    </subcellularLocation>
</comment>
<dbReference type="Pfam" id="PF04191">
    <property type="entry name" value="PEMT"/>
    <property type="match status" value="2"/>
</dbReference>
<accession>A0A2R5GBC1</accession>
<feature type="transmembrane region" description="Helical" evidence="10">
    <location>
        <begin position="340"/>
        <end position="360"/>
    </location>
</feature>
<gene>
    <name evidence="11" type="ORF">FCC1311_038331</name>
</gene>
<organism evidence="11 12">
    <name type="scientific">Hondaea fermentalgiana</name>
    <dbReference type="NCBI Taxonomy" id="2315210"/>
    <lineage>
        <taxon>Eukaryota</taxon>
        <taxon>Sar</taxon>
        <taxon>Stramenopiles</taxon>
        <taxon>Bigyra</taxon>
        <taxon>Labyrinthulomycetes</taxon>
        <taxon>Thraustochytrida</taxon>
        <taxon>Thraustochytriidae</taxon>
        <taxon>Hondaea</taxon>
    </lineage>
</organism>
<feature type="transmembrane region" description="Helical" evidence="10">
    <location>
        <begin position="120"/>
        <end position="142"/>
    </location>
</feature>
<feature type="transmembrane region" description="Helical" evidence="10">
    <location>
        <begin position="148"/>
        <end position="168"/>
    </location>
</feature>
<dbReference type="Gene3D" id="1.20.120.1630">
    <property type="match status" value="1"/>
</dbReference>
<keyword evidence="3 10" id="KW-0812">Transmembrane</keyword>
<dbReference type="PANTHER" id="PTHR32138:SF0">
    <property type="entry name" value="PHOSPHATIDYLETHANOLAMINE N-METHYLTRANSFERASE"/>
    <property type="match status" value="1"/>
</dbReference>
<dbReference type="GO" id="GO:0006656">
    <property type="term" value="P:phosphatidylcholine biosynthetic process"/>
    <property type="evidence" value="ECO:0007669"/>
    <property type="project" value="UniProtKB-UniPathway"/>
</dbReference>
<keyword evidence="12" id="KW-1185">Reference proteome</keyword>
<keyword evidence="8" id="KW-1208">Phospholipid metabolism</keyword>
<dbReference type="GO" id="GO:0004608">
    <property type="term" value="F:phosphatidylethanolamine N-methyltransferase activity"/>
    <property type="evidence" value="ECO:0007669"/>
    <property type="project" value="TreeGrafter"/>
</dbReference>
<name>A0A2R5GBC1_9STRA</name>
<evidence type="ECO:0000256" key="3">
    <source>
        <dbReference type="ARBA" id="ARBA00022692"/>
    </source>
</evidence>
<evidence type="ECO:0000256" key="9">
    <source>
        <dbReference type="SAM" id="MobiDB-lite"/>
    </source>
</evidence>
<reference evidence="11 12" key="1">
    <citation type="submission" date="2017-12" db="EMBL/GenBank/DDBJ databases">
        <title>Sequencing, de novo assembly and annotation of complete genome of a new Thraustochytrid species, strain FCC1311.</title>
        <authorList>
            <person name="Sedici K."/>
            <person name="Godart F."/>
            <person name="Aiese Cigliano R."/>
            <person name="Sanseverino W."/>
            <person name="Barakat M."/>
            <person name="Ortet P."/>
            <person name="Marechal E."/>
            <person name="Cagnac O."/>
            <person name="Amato A."/>
        </authorList>
    </citation>
    <scope>NUCLEOTIDE SEQUENCE [LARGE SCALE GENOMIC DNA]</scope>
</reference>
<dbReference type="UniPathway" id="UPA00753"/>
<feature type="transmembrane region" description="Helical" evidence="10">
    <location>
        <begin position="589"/>
        <end position="618"/>
    </location>
</feature>
<feature type="transmembrane region" description="Helical" evidence="10">
    <location>
        <begin position="489"/>
        <end position="509"/>
    </location>
</feature>
<feature type="region of interest" description="Disordered" evidence="9">
    <location>
        <begin position="1"/>
        <end position="77"/>
    </location>
</feature>
<evidence type="ECO:0000256" key="10">
    <source>
        <dbReference type="SAM" id="Phobius"/>
    </source>
</evidence>
<feature type="transmembrane region" description="Helical" evidence="10">
    <location>
        <begin position="411"/>
        <end position="428"/>
    </location>
</feature>
<evidence type="ECO:0000256" key="1">
    <source>
        <dbReference type="ARBA" id="ARBA00004127"/>
    </source>
</evidence>
<evidence type="ECO:0000313" key="11">
    <source>
        <dbReference type="EMBL" id="GBG27905.1"/>
    </source>
</evidence>
<keyword evidence="7" id="KW-0594">Phospholipid biosynthesis</keyword>
<dbReference type="SUPFAM" id="SSF53335">
    <property type="entry name" value="S-adenosyl-L-methionine-dependent methyltransferases"/>
    <property type="match status" value="1"/>
</dbReference>
<dbReference type="Proteomes" id="UP000241890">
    <property type="component" value="Unassembled WGS sequence"/>
</dbReference>
<dbReference type="InterPro" id="IPR007318">
    <property type="entry name" value="Phopholipid_MeTrfase"/>
</dbReference>
<feature type="compositionally biased region" description="Basic and acidic residues" evidence="9">
    <location>
        <begin position="61"/>
        <end position="76"/>
    </location>
</feature>
<dbReference type="InParanoid" id="A0A2R5GBC1"/>
<dbReference type="AlphaFoldDB" id="A0A2R5GBC1"/>
<feature type="transmembrane region" description="Helical" evidence="10">
    <location>
        <begin position="515"/>
        <end position="537"/>
    </location>
</feature>
<protein>
    <submittedName>
        <fullName evidence="11">Phosphatidylethanolamine N-methyltransferase</fullName>
    </submittedName>
</protein>
<feature type="transmembrane region" description="Helical" evidence="10">
    <location>
        <begin position="440"/>
        <end position="460"/>
    </location>
</feature>
<feature type="compositionally biased region" description="Polar residues" evidence="9">
    <location>
        <begin position="7"/>
        <end position="24"/>
    </location>
</feature>
<keyword evidence="11" id="KW-0808">Transferase</keyword>